<organism evidence="1 2">
    <name type="scientific">Salmonella phage SAP012</name>
    <dbReference type="NCBI Taxonomy" id="2742114"/>
    <lineage>
        <taxon>Viruses</taxon>
        <taxon>Duplodnaviria</taxon>
        <taxon>Heunggongvirae</taxon>
        <taxon>Uroviricota</taxon>
        <taxon>Caudoviricetes</taxon>
        <taxon>Casjensviridae</taxon>
        <taxon>Zhonglingvirus</taxon>
        <taxon>Zhonglingvirus SAP012</taxon>
    </lineage>
</organism>
<protein>
    <submittedName>
        <fullName evidence="1">Uncharacterized protein</fullName>
    </submittedName>
</protein>
<keyword evidence="2" id="KW-1185">Reference proteome</keyword>
<evidence type="ECO:0000313" key="1">
    <source>
        <dbReference type="EMBL" id="BCG45208.1"/>
    </source>
</evidence>
<accession>A0A6J4EFD2</accession>
<name>A0A6J4EFD2_9CAUD</name>
<evidence type="ECO:0000313" key="2">
    <source>
        <dbReference type="Proteomes" id="UP000505247"/>
    </source>
</evidence>
<proteinExistence type="predicted"/>
<dbReference type="EMBL" id="LC553736">
    <property type="protein sequence ID" value="BCG45208.1"/>
    <property type="molecule type" value="Genomic_DNA"/>
</dbReference>
<dbReference type="KEGG" id="vg:62682397"/>
<reference evidence="1 2" key="1">
    <citation type="submission" date="2020-06" db="EMBL/GenBank/DDBJ databases">
        <title>Complete Genome Sequence of Salmonella phage SAP012.</title>
        <authorList>
            <person name="Shahin K."/>
            <person name="Soleimani-Delfan A."/>
            <person name="Barazandeh M."/>
            <person name="Komijani Majid."/>
            <person name="Bao H."/>
            <person name="Zhang L."/>
            <person name="Wang R."/>
        </authorList>
    </citation>
    <scope>NUCLEOTIDE SEQUENCE [LARGE SCALE GENOMIC DNA]</scope>
</reference>
<dbReference type="RefSeq" id="YP_009999765.1">
    <property type="nucleotide sequence ID" value="NC_053008.1"/>
</dbReference>
<dbReference type="Proteomes" id="UP000505247">
    <property type="component" value="Segment"/>
</dbReference>
<dbReference type="GeneID" id="62682397"/>
<sequence>MTDEPRIFMRHVRALGYCAPGAERLAERFNYSYEKFMREGYPVSEAQKSCNPMLLKAAALATAEWEKEHADGQKGQ</sequence>